<dbReference type="Proteomes" id="UP001345013">
    <property type="component" value="Unassembled WGS sequence"/>
</dbReference>
<protein>
    <submittedName>
        <fullName evidence="2">Uncharacterized protein</fullName>
    </submittedName>
</protein>
<feature type="region of interest" description="Disordered" evidence="1">
    <location>
        <begin position="258"/>
        <end position="286"/>
    </location>
</feature>
<evidence type="ECO:0000256" key="1">
    <source>
        <dbReference type="SAM" id="MobiDB-lite"/>
    </source>
</evidence>
<reference evidence="2 3" key="1">
    <citation type="submission" date="2023-08" db="EMBL/GenBank/DDBJ databases">
        <title>Black Yeasts Isolated from many extreme environments.</title>
        <authorList>
            <person name="Coleine C."/>
            <person name="Stajich J.E."/>
            <person name="Selbmann L."/>
        </authorList>
    </citation>
    <scope>NUCLEOTIDE SEQUENCE [LARGE SCALE GENOMIC DNA]</scope>
    <source>
        <strain evidence="2 3">CCFEE 5885</strain>
    </source>
</reference>
<sequence>MTIEEKASLLTLSTEIRFMIYDHIVVGKGTVSVFSQHDIASEVDTTTVYLLHVNKLIRSEVQEFFYKSQTFEFRSAPALNKLAKKIGHYHASIIKNIKLGDWLCRKKLPNFTNNITPAFRHSLRGIEKLTISDPSVGYACHDSLDELPLDPSRSHFLEHFRDLGFPPKVEEVNPQWVLFNQQNVQYPPPGWPHGWPLPHNPYEKTICTKFQELAIPSVAAMEAALACALAPVQEHDCTFSDPMSRIETNGFDNAIVLSDEDSGYNEDTKKQDEERVIADSDEIDND</sequence>
<keyword evidence="3" id="KW-1185">Reference proteome</keyword>
<name>A0ABR0KG14_9EURO</name>
<comment type="caution">
    <text evidence="2">The sequence shown here is derived from an EMBL/GenBank/DDBJ whole genome shotgun (WGS) entry which is preliminary data.</text>
</comment>
<gene>
    <name evidence="2" type="ORF">LTR24_003783</name>
</gene>
<proteinExistence type="predicted"/>
<accession>A0ABR0KG14</accession>
<organism evidence="2 3">
    <name type="scientific">Lithohypha guttulata</name>
    <dbReference type="NCBI Taxonomy" id="1690604"/>
    <lineage>
        <taxon>Eukaryota</taxon>
        <taxon>Fungi</taxon>
        <taxon>Dikarya</taxon>
        <taxon>Ascomycota</taxon>
        <taxon>Pezizomycotina</taxon>
        <taxon>Eurotiomycetes</taxon>
        <taxon>Chaetothyriomycetidae</taxon>
        <taxon>Chaetothyriales</taxon>
        <taxon>Trichomeriaceae</taxon>
        <taxon>Lithohypha</taxon>
    </lineage>
</organism>
<dbReference type="EMBL" id="JAVRRG010000036">
    <property type="protein sequence ID" value="KAK5094178.1"/>
    <property type="molecule type" value="Genomic_DNA"/>
</dbReference>
<feature type="compositionally biased region" description="Basic and acidic residues" evidence="1">
    <location>
        <begin position="266"/>
        <end position="278"/>
    </location>
</feature>
<evidence type="ECO:0000313" key="2">
    <source>
        <dbReference type="EMBL" id="KAK5094178.1"/>
    </source>
</evidence>
<evidence type="ECO:0000313" key="3">
    <source>
        <dbReference type="Proteomes" id="UP001345013"/>
    </source>
</evidence>